<protein>
    <submittedName>
        <fullName evidence="2">Uncharacterized protein</fullName>
    </submittedName>
</protein>
<gene>
    <name evidence="2" type="ORF">SASPL_125497</name>
</gene>
<evidence type="ECO:0000313" key="2">
    <source>
        <dbReference type="EMBL" id="KAG6412807.1"/>
    </source>
</evidence>
<proteinExistence type="predicted"/>
<feature type="compositionally biased region" description="Polar residues" evidence="1">
    <location>
        <begin position="79"/>
        <end position="90"/>
    </location>
</feature>
<dbReference type="PANTHER" id="PTHR31902:SF10">
    <property type="entry name" value="SUCRASE_FERREDOXIN-LIKE FAMILY PROTEIN"/>
    <property type="match status" value="1"/>
</dbReference>
<reference evidence="2" key="2">
    <citation type="submission" date="2020-08" db="EMBL/GenBank/DDBJ databases">
        <title>Plant Genome Project.</title>
        <authorList>
            <person name="Zhang R.-G."/>
        </authorList>
    </citation>
    <scope>NUCLEOTIDE SEQUENCE</scope>
    <source>
        <strain evidence="2">Huo1</strain>
        <tissue evidence="2">Leaf</tissue>
    </source>
</reference>
<dbReference type="EMBL" id="PNBA02000009">
    <property type="protein sequence ID" value="KAG6412807.1"/>
    <property type="molecule type" value="Genomic_DNA"/>
</dbReference>
<evidence type="ECO:0000256" key="1">
    <source>
        <dbReference type="SAM" id="MobiDB-lite"/>
    </source>
</evidence>
<dbReference type="InterPro" id="IPR009737">
    <property type="entry name" value="Aim32/Apd1-like"/>
</dbReference>
<comment type="caution">
    <text evidence="2">The sequence shown here is derived from an EMBL/GenBank/DDBJ whole genome shotgun (WGS) entry which is preliminary data.</text>
</comment>
<organism evidence="2">
    <name type="scientific">Salvia splendens</name>
    <name type="common">Scarlet sage</name>
    <dbReference type="NCBI Taxonomy" id="180675"/>
    <lineage>
        <taxon>Eukaryota</taxon>
        <taxon>Viridiplantae</taxon>
        <taxon>Streptophyta</taxon>
        <taxon>Embryophyta</taxon>
        <taxon>Tracheophyta</taxon>
        <taxon>Spermatophyta</taxon>
        <taxon>Magnoliopsida</taxon>
        <taxon>eudicotyledons</taxon>
        <taxon>Gunneridae</taxon>
        <taxon>Pentapetalae</taxon>
        <taxon>asterids</taxon>
        <taxon>lamiids</taxon>
        <taxon>Lamiales</taxon>
        <taxon>Lamiaceae</taxon>
        <taxon>Nepetoideae</taxon>
        <taxon>Mentheae</taxon>
        <taxon>Salviinae</taxon>
        <taxon>Salvia</taxon>
        <taxon>Salvia subgen. Calosphace</taxon>
        <taxon>core Calosphace</taxon>
    </lineage>
</organism>
<feature type="region of interest" description="Disordered" evidence="1">
    <location>
        <begin position="72"/>
        <end position="96"/>
    </location>
</feature>
<evidence type="ECO:0000313" key="3">
    <source>
        <dbReference type="Proteomes" id="UP000298416"/>
    </source>
</evidence>
<dbReference type="PANTHER" id="PTHR31902">
    <property type="entry name" value="ACTIN PATCHES DISTAL PROTEIN 1"/>
    <property type="match status" value="1"/>
</dbReference>
<dbReference type="AlphaFoldDB" id="A0A8X8XH90"/>
<sequence length="191" mass="20701">MERLLVTGKDYASNCSVFVTQICSGLLEHMYGYVTPSDVLELIDTQIGKGEVIERLWRGKMGVAVKEAEKVEKPKVANGTGTNNHEQQPQEVGTGETTKTVGGCCQGANGFSCCMNEVVEKTDKEQQGLSAWTGKWEQRQVLTTVAVVGAVATIAVTYGVYHREIPVIALEPRKMLVDTPILNADLTSPIA</sequence>
<accession>A0A8X8XH90</accession>
<keyword evidence="3" id="KW-1185">Reference proteome</keyword>
<name>A0A8X8XH90_SALSN</name>
<dbReference type="Proteomes" id="UP000298416">
    <property type="component" value="Unassembled WGS sequence"/>
</dbReference>
<reference evidence="2" key="1">
    <citation type="submission" date="2018-01" db="EMBL/GenBank/DDBJ databases">
        <authorList>
            <person name="Mao J.F."/>
        </authorList>
    </citation>
    <scope>NUCLEOTIDE SEQUENCE</scope>
    <source>
        <strain evidence="2">Huo1</strain>
        <tissue evidence="2">Leaf</tissue>
    </source>
</reference>